<dbReference type="GO" id="GO:0016787">
    <property type="term" value="F:hydrolase activity"/>
    <property type="evidence" value="ECO:0007669"/>
    <property type="project" value="UniProtKB-KW"/>
</dbReference>
<evidence type="ECO:0000313" key="2">
    <source>
        <dbReference type="EMBL" id="TYS88331.1"/>
    </source>
</evidence>
<keyword evidence="1" id="KW-0812">Transmembrane</keyword>
<feature type="transmembrane region" description="Helical" evidence="1">
    <location>
        <begin position="20"/>
        <end position="39"/>
    </location>
</feature>
<name>A0A5D4U349_9BACI</name>
<gene>
    <name evidence="2" type="ORF">FZC85_02510</name>
</gene>
<keyword evidence="1" id="KW-1133">Transmembrane helix</keyword>
<evidence type="ECO:0000313" key="3">
    <source>
        <dbReference type="Proteomes" id="UP000324269"/>
    </source>
</evidence>
<proteinExistence type="predicted"/>
<dbReference type="RefSeq" id="WP_148967631.1">
    <property type="nucleotide sequence ID" value="NZ_JBNIKW010000001.1"/>
</dbReference>
<dbReference type="PANTHER" id="PTHR35531:SF1">
    <property type="entry name" value="INNER MEMBRANE PROTEIN YBCI-RELATED"/>
    <property type="match status" value="1"/>
</dbReference>
<evidence type="ECO:0000256" key="1">
    <source>
        <dbReference type="SAM" id="Phobius"/>
    </source>
</evidence>
<keyword evidence="1" id="KW-0472">Membrane</keyword>
<protein>
    <submittedName>
        <fullName evidence="2">Metal-dependent hydrolase</fullName>
    </submittedName>
</protein>
<dbReference type="EMBL" id="VTEZ01000001">
    <property type="protein sequence ID" value="TYS88331.1"/>
    <property type="molecule type" value="Genomic_DNA"/>
</dbReference>
<dbReference type="Proteomes" id="UP000324269">
    <property type="component" value="Unassembled WGS sequence"/>
</dbReference>
<dbReference type="AlphaFoldDB" id="A0A5D4U349"/>
<comment type="caution">
    <text evidence="2">The sequence shown here is derived from an EMBL/GenBank/DDBJ whole genome shotgun (WGS) entry which is preliminary data.</text>
</comment>
<keyword evidence="2" id="KW-0378">Hydrolase</keyword>
<dbReference type="Pfam" id="PF04307">
    <property type="entry name" value="YdjM"/>
    <property type="match status" value="1"/>
</dbReference>
<feature type="transmembrane region" description="Helical" evidence="1">
    <location>
        <begin position="89"/>
        <end position="112"/>
    </location>
</feature>
<dbReference type="OrthoDB" id="5459053at2"/>
<dbReference type="PANTHER" id="PTHR35531">
    <property type="entry name" value="INNER MEMBRANE PROTEIN YBCI-RELATED"/>
    <property type="match status" value="1"/>
</dbReference>
<feature type="transmembrane region" description="Helical" evidence="1">
    <location>
        <begin position="133"/>
        <end position="152"/>
    </location>
</feature>
<accession>A0A5D4U349</accession>
<organism evidence="2 3">
    <name type="scientific">Rossellomorea aquimaris</name>
    <dbReference type="NCBI Taxonomy" id="189382"/>
    <lineage>
        <taxon>Bacteria</taxon>
        <taxon>Bacillati</taxon>
        <taxon>Bacillota</taxon>
        <taxon>Bacilli</taxon>
        <taxon>Bacillales</taxon>
        <taxon>Bacillaceae</taxon>
        <taxon>Rossellomorea</taxon>
    </lineage>
</organism>
<feature type="transmembrane region" description="Helical" evidence="1">
    <location>
        <begin position="59"/>
        <end position="83"/>
    </location>
</feature>
<reference evidence="2 3" key="1">
    <citation type="submission" date="2019-08" db="EMBL/GenBank/DDBJ databases">
        <title>Bacillus genomes from the desert of Cuatro Cienegas, Coahuila.</title>
        <authorList>
            <person name="Olmedo-Alvarez G."/>
        </authorList>
    </citation>
    <scope>NUCLEOTIDE SEQUENCE [LARGE SCALE GENOMIC DNA]</scope>
    <source>
        <strain evidence="2 3">CH87b_3T</strain>
    </source>
</reference>
<dbReference type="InterPro" id="IPR007404">
    <property type="entry name" value="YdjM-like"/>
</dbReference>
<sequence>MMYKTHLATSITAGMVFAKLLSYPFTIGYLGGVAIGSLLPDIDHPNSFIGRRSFGISNVIYNTFGHRGITHSLILWFVLLMLLSLHNNYFTIGIALGYLFHILGDFFSRSGVPLLHPYTKNRFRFFITYRTSSYAELLIFYLSIALGLLFVINNEEFITPLVHSLVNLLNYLVHTIIKFIEK</sequence>